<evidence type="ECO:0000259" key="1">
    <source>
        <dbReference type="Pfam" id="PF01425"/>
    </source>
</evidence>
<gene>
    <name evidence="2" type="ORF">FXN63_09575</name>
</gene>
<dbReference type="PANTHER" id="PTHR42678">
    <property type="entry name" value="AMIDASE"/>
    <property type="match status" value="1"/>
</dbReference>
<organism evidence="2 3">
    <name type="scientific">Pigmentiphaga aceris</name>
    <dbReference type="NCBI Taxonomy" id="1940612"/>
    <lineage>
        <taxon>Bacteria</taxon>
        <taxon>Pseudomonadati</taxon>
        <taxon>Pseudomonadota</taxon>
        <taxon>Betaproteobacteria</taxon>
        <taxon>Burkholderiales</taxon>
        <taxon>Alcaligenaceae</taxon>
        <taxon>Pigmentiphaga</taxon>
    </lineage>
</organism>
<evidence type="ECO:0000313" key="3">
    <source>
        <dbReference type="Proteomes" id="UP000325161"/>
    </source>
</evidence>
<keyword evidence="3" id="KW-1185">Reference proteome</keyword>
<dbReference type="EMBL" id="CP043046">
    <property type="protein sequence ID" value="QEI09218.1"/>
    <property type="molecule type" value="Genomic_DNA"/>
</dbReference>
<accession>A0A5C0B392</accession>
<dbReference type="InterPro" id="IPR036928">
    <property type="entry name" value="AS_sf"/>
</dbReference>
<dbReference type="Proteomes" id="UP000325161">
    <property type="component" value="Chromosome"/>
</dbReference>
<dbReference type="AlphaFoldDB" id="A0A5C0B392"/>
<proteinExistence type="predicted"/>
<dbReference type="OrthoDB" id="9811471at2"/>
<dbReference type="PANTHER" id="PTHR42678:SF5">
    <property type="entry name" value="GLUTAMYL-TRNA(GLN) AMIDOTRANSFERASE SUBUNIT A"/>
    <property type="match status" value="1"/>
</dbReference>
<reference evidence="2 3" key="1">
    <citation type="submission" date="2019-08" db="EMBL/GenBank/DDBJ databases">
        <title>Amphibian skin-associated Pigmentiphaga: genome sequence and occurrence across geography and hosts.</title>
        <authorList>
            <person name="Bletz M.C."/>
            <person name="Bunk B."/>
            <person name="Sproeer C."/>
            <person name="Biwer P."/>
            <person name="Reiter S."/>
            <person name="Rabemananjara F.C.E."/>
            <person name="Schulz S."/>
            <person name="Overmann J."/>
            <person name="Vences M."/>
        </authorList>
    </citation>
    <scope>NUCLEOTIDE SEQUENCE [LARGE SCALE GENOMIC DNA]</scope>
    <source>
        <strain evidence="2 3">Mada1488</strain>
    </source>
</reference>
<feature type="domain" description="Amidase" evidence="1">
    <location>
        <begin position="10"/>
        <end position="445"/>
    </location>
</feature>
<dbReference type="KEGG" id="pacr:FXN63_09575"/>
<protein>
    <submittedName>
        <fullName evidence="2">Amidase</fullName>
    </submittedName>
</protein>
<dbReference type="Pfam" id="PF01425">
    <property type="entry name" value="Amidase"/>
    <property type="match status" value="1"/>
</dbReference>
<dbReference type="Gene3D" id="3.90.1300.10">
    <property type="entry name" value="Amidase signature (AS) domain"/>
    <property type="match status" value="1"/>
</dbReference>
<sequence length="588" mass="62002">MRSGRTTSRELVDAYLARINAYDQHGPGINAIVTVNPQAQAIADALDAERQTSGPRGPLHGIPLLIKDNYDTADMPTSGGSLALASLQPARDAFQVAKLRKAGAVILGKTTMHELAAGITNASSLTGPTRNPYDLRRVPGGSSGGTGAAVAASFAAAGMGSDTSGSIRVPAANQNLVGIRVTRGLSSRAGVIPLSSTMDSAGPMARCVHDLAAVLDATVGGDPDDASTLDADAHIPPSYLDGLRDNALVGLRIGVLHDFFGEHADEDEVSTIVRRAIRSMEALGAIAVDVHIPNLMALMRDSNVIHHEFKFDLADYLARHEDAPVGSLTQILDLGLNQEQLDGIFRRRNVASQRDEAAYQAGLAKRIELRHAVDEAMQTNGVEVLVYPMLRKKPVIIGEIQSELNCPLSPGSGLPALCMPAGFTADYVPVGIDMLGKAYAEQDLLNYALHWERAIQPRRAPFSTPPLVNGRAPRSRSGIAQIDATTAGGASASLRYDIDPTTGVMRFNAAVNHADDDAVIALTLQRWTDGHAGPVQLTLLKAGKQAASGEVSLRADQLAALAQGNLHVHLYTRRAPLGAGHASLVRAG</sequence>
<dbReference type="SUPFAM" id="SSF75304">
    <property type="entry name" value="Amidase signature (AS) enzymes"/>
    <property type="match status" value="1"/>
</dbReference>
<dbReference type="InterPro" id="IPR023631">
    <property type="entry name" value="Amidase_dom"/>
</dbReference>
<evidence type="ECO:0000313" key="2">
    <source>
        <dbReference type="EMBL" id="QEI09218.1"/>
    </source>
</evidence>
<dbReference type="SMR" id="A0A5C0B392"/>
<name>A0A5C0B392_9BURK</name>